<dbReference type="eggNOG" id="COG1804">
    <property type="taxonomic scope" value="Bacteria"/>
</dbReference>
<dbReference type="AlphaFoldDB" id="F5L6J6"/>
<sequence>MNFPLHSLRVLDLSRLLPGPYCTMLLADFGAEVIKIEEPGLGDYARLYEPKLGTESAMFFSLNRNKKSLSVNLKDERGRAIFLELVKSADVLVESFRPGVMERLGLGYETLKAINPRLIYCAITGYGQSGPYAHLPGHDINYLSFTGLLDLQGEREGKPVIPAVQIADIGGGALMAAVGILLALQARQKTGRGQFIDVSMMDGVLSWLQTSLPAFLASKTLPWRGQLPLSGGLACYQVYETADQRFLAVGALEHKFWQVFCEEIGRPEYVSRLHAPQEEQEQMKADIAEIIKSRTQAEWLERFQGKEACVTPVKNLEEALKDPQVNHREMIVEVEHPELGLVKQLGIPIKLSETSGAIRTLAPKRGEHTAELLAELGYSSAEIAQLRQDRVIEG</sequence>
<gene>
    <name evidence="1" type="ORF">CathTA2_1446</name>
    <name evidence="2" type="ORF">HUR95_15120</name>
</gene>
<dbReference type="Gene3D" id="3.30.1540.10">
    <property type="entry name" value="formyl-coa transferase, domain 3"/>
    <property type="match status" value="1"/>
</dbReference>
<dbReference type="PANTHER" id="PTHR48228:SF5">
    <property type="entry name" value="ALPHA-METHYLACYL-COA RACEMASE"/>
    <property type="match status" value="1"/>
</dbReference>
<dbReference type="Proteomes" id="UP000825179">
    <property type="component" value="Chromosome"/>
</dbReference>
<reference evidence="2 4" key="2">
    <citation type="journal article" date="2020" name="Extremophiles">
        <title>Genomic analysis of Caldalkalibacillus thermarum TA2.A1 reveals aerobic alkaliphilic metabolism and evolutionary hallmarks linking alkaliphilic bacteria and plant life.</title>
        <authorList>
            <person name="de Jong S.I."/>
            <person name="van den Broek M.A."/>
            <person name="Merkel A.Y."/>
            <person name="de la Torre Cortes P."/>
            <person name="Kalamorz F."/>
            <person name="Cook G.M."/>
            <person name="van Loosdrecht M.C.M."/>
            <person name="McMillan D.G.G."/>
        </authorList>
    </citation>
    <scope>NUCLEOTIDE SEQUENCE [LARGE SCALE GENOMIC DNA]</scope>
    <source>
        <strain evidence="2 4">TA2.A1</strain>
    </source>
</reference>
<keyword evidence="2" id="KW-0808">Transferase</keyword>
<dbReference type="RefSeq" id="WP_007504390.1">
    <property type="nucleotide sequence ID" value="NZ_AFCE01000128.1"/>
</dbReference>
<dbReference type="SUPFAM" id="SSF89796">
    <property type="entry name" value="CoA-transferase family III (CaiB/BaiF)"/>
    <property type="match status" value="1"/>
</dbReference>
<evidence type="ECO:0000313" key="3">
    <source>
        <dbReference type="Proteomes" id="UP000010716"/>
    </source>
</evidence>
<evidence type="ECO:0000313" key="4">
    <source>
        <dbReference type="Proteomes" id="UP000825179"/>
    </source>
</evidence>
<dbReference type="EMBL" id="CP082237">
    <property type="protein sequence ID" value="QZT33551.1"/>
    <property type="molecule type" value="Genomic_DNA"/>
</dbReference>
<dbReference type="KEGG" id="cthu:HUR95_15120"/>
<accession>F5L6J6</accession>
<evidence type="ECO:0000313" key="2">
    <source>
        <dbReference type="EMBL" id="QZT33551.1"/>
    </source>
</evidence>
<name>F5L6J6_CALTT</name>
<dbReference type="OrthoDB" id="9797653at2"/>
<reference evidence="2" key="3">
    <citation type="submission" date="2021-08" db="EMBL/GenBank/DDBJ databases">
        <authorList>
            <person name="de Jong S."/>
            <person name="van den Broek M."/>
            <person name="Merkel A."/>
            <person name="de la Torre Cortes P."/>
            <person name="Kalamorz F."/>
            <person name="Cook G."/>
            <person name="van Loosdrecht M."/>
            <person name="McMillan D."/>
        </authorList>
    </citation>
    <scope>NUCLEOTIDE SEQUENCE</scope>
    <source>
        <strain evidence="2">TA2.A1</strain>
    </source>
</reference>
<organism evidence="1 3">
    <name type="scientific">Caldalkalibacillus thermarum (strain TA2.A1)</name>
    <dbReference type="NCBI Taxonomy" id="986075"/>
    <lineage>
        <taxon>Bacteria</taxon>
        <taxon>Bacillati</taxon>
        <taxon>Bacillota</taxon>
        <taxon>Bacilli</taxon>
        <taxon>Bacillales</taxon>
        <taxon>Bacillaceae</taxon>
        <taxon>Caldalkalibacillus</taxon>
    </lineage>
</organism>
<dbReference type="Pfam" id="PF02515">
    <property type="entry name" value="CoA_transf_3"/>
    <property type="match status" value="1"/>
</dbReference>
<protein>
    <submittedName>
        <fullName evidence="2">CoA transferase</fullName>
    </submittedName>
    <submittedName>
        <fullName evidence="1">L-carnitine dehydratase/bile acid-inducible protein F</fullName>
    </submittedName>
</protein>
<dbReference type="PANTHER" id="PTHR48228">
    <property type="entry name" value="SUCCINYL-COA--D-CITRAMALATE COA-TRANSFERASE"/>
    <property type="match status" value="1"/>
</dbReference>
<dbReference type="InterPro" id="IPR050509">
    <property type="entry name" value="CoA-transferase_III"/>
</dbReference>
<reference evidence="1 3" key="1">
    <citation type="journal article" date="2011" name="J. Bacteriol.">
        <title>Draft genome sequence of the thermoalkaliphilic Caldalkalibacillus thermarum strain TA2.A1.</title>
        <authorList>
            <person name="Kalamorz F."/>
            <person name="Keis S."/>
            <person name="McMillan D.G."/>
            <person name="Olsson K."/>
            <person name="Stanton J.A."/>
            <person name="Stockwell P."/>
            <person name="Black M.A."/>
            <person name="Klingeman D.M."/>
            <person name="Land M.L."/>
            <person name="Han C.S."/>
            <person name="Martin S.L."/>
            <person name="Becher S.A."/>
            <person name="Peddie C.J."/>
            <person name="Morgan H.W."/>
            <person name="Matthies D."/>
            <person name="Preiss L."/>
            <person name="Meier T."/>
            <person name="Brown S.D."/>
            <person name="Cook G.M."/>
        </authorList>
    </citation>
    <scope>NUCLEOTIDE SEQUENCE [LARGE SCALE GENOMIC DNA]</scope>
    <source>
        <strain evidence="1 3">TA2.A1</strain>
    </source>
</reference>
<proteinExistence type="predicted"/>
<evidence type="ECO:0000313" key="1">
    <source>
        <dbReference type="EMBL" id="EGL83057.1"/>
    </source>
</evidence>
<dbReference type="GO" id="GO:0016740">
    <property type="term" value="F:transferase activity"/>
    <property type="evidence" value="ECO:0007669"/>
    <property type="project" value="UniProtKB-KW"/>
</dbReference>
<keyword evidence="4" id="KW-1185">Reference proteome</keyword>
<dbReference type="Proteomes" id="UP000010716">
    <property type="component" value="Unassembled WGS sequence"/>
</dbReference>
<dbReference type="InterPro" id="IPR044855">
    <property type="entry name" value="CoA-Trfase_III_dom3_sf"/>
</dbReference>
<dbReference type="InterPro" id="IPR023606">
    <property type="entry name" value="CoA-Trfase_III_dom_1_sf"/>
</dbReference>
<dbReference type="Gene3D" id="3.40.50.10540">
    <property type="entry name" value="Crotonobetainyl-coa:carnitine coa-transferase, domain 1"/>
    <property type="match status" value="1"/>
</dbReference>
<dbReference type="EMBL" id="AFCE01000128">
    <property type="protein sequence ID" value="EGL83057.1"/>
    <property type="molecule type" value="Genomic_DNA"/>
</dbReference>
<dbReference type="InterPro" id="IPR003673">
    <property type="entry name" value="CoA-Trfase_fam_III"/>
</dbReference>